<dbReference type="PANTHER" id="PTHR34512">
    <property type="entry name" value="CELL SURFACE PROTEIN"/>
    <property type="match status" value="1"/>
</dbReference>
<dbReference type="InterPro" id="IPR018391">
    <property type="entry name" value="PQQ_b-propeller_rpt"/>
</dbReference>
<name>A0ABY7PE74_9ACTN</name>
<organism evidence="2 3">
    <name type="scientific">Streptomyces camelliae</name>
    <dbReference type="NCBI Taxonomy" id="3004093"/>
    <lineage>
        <taxon>Bacteria</taxon>
        <taxon>Bacillati</taxon>
        <taxon>Actinomycetota</taxon>
        <taxon>Actinomycetes</taxon>
        <taxon>Kitasatosporales</taxon>
        <taxon>Streptomycetaceae</taxon>
        <taxon>Streptomyces</taxon>
    </lineage>
</organism>
<dbReference type="SUPFAM" id="SSF50998">
    <property type="entry name" value="Quinoprotein alcohol dehydrogenase-like"/>
    <property type="match status" value="2"/>
</dbReference>
<evidence type="ECO:0000313" key="3">
    <source>
        <dbReference type="Proteomes" id="UP001212326"/>
    </source>
</evidence>
<protein>
    <submittedName>
        <fullName evidence="2">PQQ-binding-like beta-propeller repeat protein</fullName>
    </submittedName>
</protein>
<keyword evidence="3" id="KW-1185">Reference proteome</keyword>
<evidence type="ECO:0000313" key="2">
    <source>
        <dbReference type="EMBL" id="WBO68911.1"/>
    </source>
</evidence>
<evidence type="ECO:0000259" key="1">
    <source>
        <dbReference type="Pfam" id="PF13360"/>
    </source>
</evidence>
<sequence length="374" mass="40541">MLQGGPTRNGVYPEGTVPEDFRPWQFRAGRHKALLSPTVCDGTVYVCSQEGVCYALSAVTGTVRWSTATGERMGYTSPVVSDGVVCVTDEIGTLYALGAEDGQEHWRYRRGSPVRLVADNGVVYGVDSAWLYNRGANPSTLFALDLGSGELLWRTDVFDRSLTHPALADGRIFRTSEVGDLTAFDAATGDRLWRVTCDSRLVNASNTPCVGDGVVYAAVQSTLFAHAAEDGEVLWRRAYEGLIRESVSVLGDTVYFSTRPYSGRNSAASYAVDAASGEIRWQWANPDGASAIALSGPSGWVVSGRDMNYLYAIDLATGTRRWKRRLGPKGGTVPVLWNGIAFLATHLDRLNAIDAWTGQIPSRFVPFSHVVGGR</sequence>
<gene>
    <name evidence="2" type="ORF">O1G22_42105</name>
</gene>
<dbReference type="PANTHER" id="PTHR34512:SF30">
    <property type="entry name" value="OUTER MEMBRANE PROTEIN ASSEMBLY FACTOR BAMB"/>
    <property type="match status" value="1"/>
</dbReference>
<dbReference type="SMART" id="SM00564">
    <property type="entry name" value="PQQ"/>
    <property type="match status" value="8"/>
</dbReference>
<dbReference type="InterPro" id="IPR011047">
    <property type="entry name" value="Quinoprotein_ADH-like_sf"/>
</dbReference>
<dbReference type="InterPro" id="IPR002372">
    <property type="entry name" value="PQQ_rpt_dom"/>
</dbReference>
<accession>A0ABY7PE74</accession>
<dbReference type="EMBL" id="CP115300">
    <property type="protein sequence ID" value="WBO68911.1"/>
    <property type="molecule type" value="Genomic_DNA"/>
</dbReference>
<feature type="domain" description="Pyrrolo-quinoline quinone repeat" evidence="1">
    <location>
        <begin position="24"/>
        <end position="114"/>
    </location>
</feature>
<proteinExistence type="predicted"/>
<dbReference type="Proteomes" id="UP001212326">
    <property type="component" value="Chromosome"/>
</dbReference>
<dbReference type="InterPro" id="IPR015943">
    <property type="entry name" value="WD40/YVTN_repeat-like_dom_sf"/>
</dbReference>
<dbReference type="Pfam" id="PF13360">
    <property type="entry name" value="PQQ_2"/>
    <property type="match status" value="2"/>
</dbReference>
<dbReference type="Gene3D" id="2.130.10.10">
    <property type="entry name" value="YVTN repeat-like/Quinoprotein amine dehydrogenase"/>
    <property type="match status" value="2"/>
</dbReference>
<feature type="domain" description="Pyrrolo-quinoline quinone repeat" evidence="1">
    <location>
        <begin position="140"/>
        <end position="282"/>
    </location>
</feature>
<dbReference type="RefSeq" id="WP_270086132.1">
    <property type="nucleotide sequence ID" value="NZ_CP115300.1"/>
</dbReference>
<reference evidence="2 3" key="1">
    <citation type="submission" date="2022-12" db="EMBL/GenBank/DDBJ databases">
        <authorList>
            <person name="Mo P."/>
        </authorList>
    </citation>
    <scope>NUCLEOTIDE SEQUENCE [LARGE SCALE GENOMIC DNA]</scope>
    <source>
        <strain evidence="2 3">HUAS 2-6</strain>
    </source>
</reference>